<dbReference type="EMBL" id="AAWS01000066">
    <property type="protein sequence ID" value="EAY24551.1"/>
    <property type="molecule type" value="Genomic_DNA"/>
</dbReference>
<dbReference type="InterPro" id="IPR000184">
    <property type="entry name" value="Bac_surfAg_D15"/>
</dbReference>
<reference evidence="4 5" key="1">
    <citation type="submission" date="2007-01" db="EMBL/GenBank/DDBJ databases">
        <authorList>
            <person name="Haygood M."/>
            <person name="Podell S."/>
            <person name="Anderson C."/>
            <person name="Hopkinson B."/>
            <person name="Roe K."/>
            <person name="Barbeau K."/>
            <person name="Gaasterland T."/>
            <person name="Ferriera S."/>
            <person name="Johnson J."/>
            <person name="Kravitz S."/>
            <person name="Beeson K."/>
            <person name="Sutton G."/>
            <person name="Rogers Y.-H."/>
            <person name="Friedman R."/>
            <person name="Frazier M."/>
            <person name="Venter J.C."/>
        </authorList>
    </citation>
    <scope>NUCLEOTIDE SEQUENCE [LARGE SCALE GENOMIC DNA]</scope>
    <source>
        <strain evidence="4 5">ATCC 23134</strain>
    </source>
</reference>
<keyword evidence="5" id="KW-1185">Reference proteome</keyword>
<protein>
    <submittedName>
        <fullName evidence="4">Surface antigen variable number repeat domain protein</fullName>
    </submittedName>
</protein>
<dbReference type="InterPro" id="IPR034746">
    <property type="entry name" value="POTRA"/>
</dbReference>
<dbReference type="RefSeq" id="WP_002704561.1">
    <property type="nucleotide sequence ID" value="NZ_AAWS01000066.1"/>
</dbReference>
<evidence type="ECO:0000256" key="1">
    <source>
        <dbReference type="ARBA" id="ARBA00004370"/>
    </source>
</evidence>
<evidence type="ECO:0000259" key="3">
    <source>
        <dbReference type="PROSITE" id="PS51779"/>
    </source>
</evidence>
<accession>A1ZYG7</accession>
<dbReference type="OrthoDB" id="9768717at2"/>
<dbReference type="Gene3D" id="3.10.20.310">
    <property type="entry name" value="membrane protein fhac"/>
    <property type="match status" value="1"/>
</dbReference>
<organism evidence="4 5">
    <name type="scientific">Microscilla marina ATCC 23134</name>
    <dbReference type="NCBI Taxonomy" id="313606"/>
    <lineage>
        <taxon>Bacteria</taxon>
        <taxon>Pseudomonadati</taxon>
        <taxon>Bacteroidota</taxon>
        <taxon>Cytophagia</taxon>
        <taxon>Cytophagales</taxon>
        <taxon>Microscillaceae</taxon>
        <taxon>Microscilla</taxon>
    </lineage>
</organism>
<gene>
    <name evidence="4" type="ORF">M23134_06954</name>
</gene>
<evidence type="ECO:0000313" key="5">
    <source>
        <dbReference type="Proteomes" id="UP000004095"/>
    </source>
</evidence>
<name>A1ZYG7_MICM2</name>
<dbReference type="Pfam" id="PF01103">
    <property type="entry name" value="Omp85"/>
    <property type="match status" value="1"/>
</dbReference>
<dbReference type="AlphaFoldDB" id="A1ZYG7"/>
<dbReference type="PROSITE" id="PS51779">
    <property type="entry name" value="POTRA"/>
    <property type="match status" value="1"/>
</dbReference>
<dbReference type="Pfam" id="PF07244">
    <property type="entry name" value="POTRA"/>
    <property type="match status" value="1"/>
</dbReference>
<dbReference type="InterPro" id="IPR010827">
    <property type="entry name" value="BamA/TamA_POTRA"/>
</dbReference>
<proteinExistence type="predicted"/>
<evidence type="ECO:0000256" key="2">
    <source>
        <dbReference type="ARBA" id="ARBA00023136"/>
    </source>
</evidence>
<dbReference type="Proteomes" id="UP000004095">
    <property type="component" value="Unassembled WGS sequence"/>
</dbReference>
<dbReference type="eggNOG" id="COG4775">
    <property type="taxonomic scope" value="Bacteria"/>
</dbReference>
<keyword evidence="2" id="KW-0472">Membrane</keyword>
<comment type="caution">
    <text evidence="4">The sequence shown here is derived from an EMBL/GenBank/DDBJ whole genome shotgun (WGS) entry which is preliminary data.</text>
</comment>
<feature type="domain" description="POTRA" evidence="3">
    <location>
        <begin position="45"/>
        <end position="121"/>
    </location>
</feature>
<comment type="subcellular location">
    <subcellularLocation>
        <location evidence="1">Membrane</location>
    </subcellularLocation>
</comment>
<dbReference type="GO" id="GO:0019867">
    <property type="term" value="C:outer membrane"/>
    <property type="evidence" value="ECO:0007669"/>
    <property type="project" value="InterPro"/>
</dbReference>
<sequence>MFLALLSFILDFCLLSNPCLPQPHAYPASCRVTPASDSTKATPYTIIRTITITGNKKTKRRIILRELDVHPGDSLLNHRIDTVLLSNKNKIFNTNLFITVDLSLQNKEGNVADLHIKLKERWYFFPAPLFELVDRNFNEWWHQRNRDLTRVRYGLRLTQDNVFGLNQKLELLFLTGFINQYSLSYRMPYIDRAQKMGLSFQVSYTQNKSIPYRTEGHQLDFLESEKILKEQFSSAVSLRRRSKFYDFHTIALSYHQSKLADTIPQINPLYFLDGKNTQKYFKLQYTFEHNKTDINAYPLNGSIYRGSIEKYGLGFFNDVDMLATTFTMAKYKRLGRGFFADVLLRGRYLLHQRQPYSISRGLGYGNNLLRGYEFYVLDGQHFVLNRNTLKFRFVNTRKELGFIPIPQFRTLPLAMYFTFYFDTGYVSDRFFTEINNRFTNRFIYGTGVGVDIVTYYNMIIRCNYALNSGLEHGFYITFSADL</sequence>
<evidence type="ECO:0000313" key="4">
    <source>
        <dbReference type="EMBL" id="EAY24551.1"/>
    </source>
</evidence>
<dbReference type="Gene3D" id="2.40.160.50">
    <property type="entry name" value="membrane protein fhac: a member of the omp85/tpsb transporter family"/>
    <property type="match status" value="1"/>
</dbReference>